<evidence type="ECO:0000313" key="6">
    <source>
        <dbReference type="Proteomes" id="UP001359485"/>
    </source>
</evidence>
<dbReference type="InterPro" id="IPR052121">
    <property type="entry name" value="F-box_SCF_Substrate_Recog"/>
</dbReference>
<dbReference type="Gene3D" id="1.20.1280.50">
    <property type="match status" value="1"/>
</dbReference>
<evidence type="ECO:0000313" key="5">
    <source>
        <dbReference type="EMBL" id="KAK6627098.1"/>
    </source>
</evidence>
<dbReference type="EMBL" id="JAWJWF010000045">
    <property type="protein sequence ID" value="KAK6627098.1"/>
    <property type="molecule type" value="Genomic_DNA"/>
</dbReference>
<reference evidence="5 6" key="1">
    <citation type="submission" date="2023-09" db="EMBL/GenBank/DDBJ databases">
        <title>Genomes of two closely related lineages of the louse Polyplax serrata with different host specificities.</title>
        <authorList>
            <person name="Martinu J."/>
            <person name="Tarabai H."/>
            <person name="Stefka J."/>
            <person name="Hypsa V."/>
        </authorList>
    </citation>
    <scope>NUCLEOTIDE SEQUENCE [LARGE SCALE GENOMIC DNA]</scope>
    <source>
        <strain evidence="5">98ZLc_SE</strain>
    </source>
</reference>
<dbReference type="InterPro" id="IPR001810">
    <property type="entry name" value="F-box_dom"/>
</dbReference>
<dbReference type="Proteomes" id="UP001359485">
    <property type="component" value="Unassembled WGS sequence"/>
</dbReference>
<proteinExistence type="predicted"/>
<keyword evidence="2" id="KW-0833">Ubl conjugation pathway</keyword>
<comment type="caution">
    <text evidence="5">The sequence shown here is derived from an EMBL/GenBank/DDBJ whole genome shotgun (WGS) entry which is preliminary data.</text>
</comment>
<protein>
    <recommendedName>
        <fullName evidence="4">F-box domain-containing protein</fullName>
    </recommendedName>
</protein>
<dbReference type="SMART" id="SM00256">
    <property type="entry name" value="FBOX"/>
    <property type="match status" value="1"/>
</dbReference>
<feature type="domain" description="F-box" evidence="4">
    <location>
        <begin position="116"/>
        <end position="162"/>
    </location>
</feature>
<dbReference type="PANTHER" id="PTHR46550">
    <property type="entry name" value="F-BOX ONLY PROTEIN 3"/>
    <property type="match status" value="1"/>
</dbReference>
<dbReference type="Pfam" id="PF12937">
    <property type="entry name" value="F-box-like"/>
    <property type="match status" value="1"/>
</dbReference>
<feature type="region of interest" description="Disordered" evidence="3">
    <location>
        <begin position="329"/>
        <end position="388"/>
    </location>
</feature>
<accession>A0ABR1AUI8</accession>
<sequence length="388" mass="44556">MYLRQFPSTQPTNVQKKKRHFFGEKKKNKEAKKTKGVFVETYAVAPAPSRDYYALKLYQKKFLLTKWKICHGPFVSPTQRVVSLDEYKKDATLQHEITYIFGRDTTNLISDLANEKWSLTSMPSNVLQKIFSYINVSDILRLSQVCKRLSKECSSNDVWKTICKKQWKILIHNDIEKAGLIGWKTVYLEKMRPKRYRHETGHHHHHHHHHHLVKSNFSNLSRIHSVSTLNTPDSRGLTTKSNFTIPKRVQELKRCDTIRSNSEIFGKDFKVTSVGTGKSTERTYTVNKGKTCSKQSETRPASGEKMYMTPRKYMQHSSSSTITLLGGLEKPATETVRRKSSPRVIKSKVTSIRARSATTQSVQPTTIAQSSSKLKTTRPSTVKPVQKK</sequence>
<dbReference type="PANTHER" id="PTHR46550:SF1">
    <property type="entry name" value="F-BOX PROTEIN 3"/>
    <property type="match status" value="1"/>
</dbReference>
<dbReference type="InterPro" id="IPR036047">
    <property type="entry name" value="F-box-like_dom_sf"/>
</dbReference>
<evidence type="ECO:0000256" key="3">
    <source>
        <dbReference type="SAM" id="MobiDB-lite"/>
    </source>
</evidence>
<keyword evidence="6" id="KW-1185">Reference proteome</keyword>
<comment type="pathway">
    <text evidence="1">Protein modification; protein ubiquitination.</text>
</comment>
<evidence type="ECO:0000259" key="4">
    <source>
        <dbReference type="PROSITE" id="PS50181"/>
    </source>
</evidence>
<dbReference type="SUPFAM" id="SSF81383">
    <property type="entry name" value="F-box domain"/>
    <property type="match status" value="1"/>
</dbReference>
<evidence type="ECO:0000256" key="2">
    <source>
        <dbReference type="ARBA" id="ARBA00022786"/>
    </source>
</evidence>
<organism evidence="5 6">
    <name type="scientific">Polyplax serrata</name>
    <name type="common">Common mouse louse</name>
    <dbReference type="NCBI Taxonomy" id="468196"/>
    <lineage>
        <taxon>Eukaryota</taxon>
        <taxon>Metazoa</taxon>
        <taxon>Ecdysozoa</taxon>
        <taxon>Arthropoda</taxon>
        <taxon>Hexapoda</taxon>
        <taxon>Insecta</taxon>
        <taxon>Pterygota</taxon>
        <taxon>Neoptera</taxon>
        <taxon>Paraneoptera</taxon>
        <taxon>Psocodea</taxon>
        <taxon>Troctomorpha</taxon>
        <taxon>Phthiraptera</taxon>
        <taxon>Anoplura</taxon>
        <taxon>Polyplacidae</taxon>
        <taxon>Polyplax</taxon>
    </lineage>
</organism>
<name>A0ABR1AUI8_POLSC</name>
<gene>
    <name evidence="5" type="ORF">RUM44_009575</name>
</gene>
<evidence type="ECO:0000256" key="1">
    <source>
        <dbReference type="ARBA" id="ARBA00004906"/>
    </source>
</evidence>
<dbReference type="PROSITE" id="PS50181">
    <property type="entry name" value="FBOX"/>
    <property type="match status" value="1"/>
</dbReference>
<feature type="compositionally biased region" description="Polar residues" evidence="3">
    <location>
        <begin position="356"/>
        <end position="380"/>
    </location>
</feature>